<sequence>MRLLKLRIENINSLAGRYEIDFTNRDYVESGIFAIVGPTGSGKTTILDAVTLALFGKTPRMETRTSTSKKTDRGCMVLTEGRKQCSASVVFESMGKFWRSRWSVRLKRTGEPRDAQVELVRLPDGSAETGEIVAEQKLAWNAKVPEVLGMDYETFTRSALLAQGAFTELLRAQVDDRAAILEKITGTKLYSTIGQWVFERCRDENNKVKRLLVHLEGAEMLAEDARKALETALETTADEAQHVRLRRSELEADLRWIRQATAARARLKDAEQSFVQAEKAAQASQALKREAAAARSAVEPLAERRRMLDCAASAEAHRREAAQYEAAQVQAQAHQAQAQAAADVARQAALQAAEDEAKTIPELEQMEEKDKCLAIADAEAQASSAALADAQARSLRADAEVQKCAAALKSAEDERRRALGALEMLQGDRELAEHLPAAAAAAEAYADAKKNSLNAKSAAALGEKKIAADKVKADEAHDAAVKAQAVMEAAAQRLQDAQRLQAAVYQEGSLEVKLVEMRRFTGRAWAAQWFLECGELLGLLSEMPSGDKTSRMREVLTHRIEALRSAYPQDFAEALTPQRAAGFNAVLDAIEAWSKNAEAADKGLALVRAEEIKAVNAFHEAQAADVRASARLRAAQESLEQLQAQQRESAERLQVRRDAFLLAAKHCFAADTDSKAVLAEPQSFLNEAEARRQRYAAADASAQKAQEKLTAASAAANAAAAQKRGADEAQTAASERAQAAHQAAQDVRKDRENKFGKRSAQAERRELAHRVRTSREKERNAAQASAQAAQHLKTIEATLSAEKKAAQEFAQKTEDAKARFSELLANAAFADEAALLAAERDPARIKELEQTAEAAGQAYAAAESNRATAQRDLEALLQTPHRDVQEAEAAAELAQTDERASEAERRLGSLRQQLEADDAVRRKAALIEAELKTARTSADKWAKLSGLIGSADGKTFRLAAQSLTFALLLHEANVILSRMQSRYQLIPAGSQKLDLAVRDLELAGLERTSFNLSGGETFLVSLALALALSRVSSSRMQVDTLFLDEGFGTLDPDTLEKALNALEMLQQKTGKLIGIISHVRAVRERVGVHIVVKPRGTSGESEVSGPGVRFEAQPAA</sequence>
<dbReference type="PANTHER" id="PTHR32114">
    <property type="entry name" value="ABC TRANSPORTER ABCH.3"/>
    <property type="match status" value="1"/>
</dbReference>
<name>S3BKL4_9BURK</name>
<dbReference type="AlphaFoldDB" id="S3BKL4"/>
<accession>S3BKL4</accession>
<reference evidence="4 5" key="1">
    <citation type="submission" date="2013-04" db="EMBL/GenBank/DDBJ databases">
        <title>The Genome Sequence of Sutterella wadsworthensis HGA0223.</title>
        <authorList>
            <consortium name="The Broad Institute Genomics Platform"/>
            <person name="Earl A."/>
            <person name="Ward D."/>
            <person name="Feldgarden M."/>
            <person name="Gevers D."/>
            <person name="Schmidt T.M."/>
            <person name="Dover J."/>
            <person name="Dai D."/>
            <person name="Walker B."/>
            <person name="Young S."/>
            <person name="Zeng Q."/>
            <person name="Gargeya S."/>
            <person name="Fitzgerald M."/>
            <person name="Haas B."/>
            <person name="Abouelleil A."/>
            <person name="Allen A.W."/>
            <person name="Alvarado L."/>
            <person name="Arachchi H.M."/>
            <person name="Berlin A.M."/>
            <person name="Chapman S.B."/>
            <person name="Gainer-Dewar J."/>
            <person name="Goldberg J."/>
            <person name="Griggs A."/>
            <person name="Gujja S."/>
            <person name="Hansen M."/>
            <person name="Howarth C."/>
            <person name="Imamovic A."/>
            <person name="Ireland A."/>
            <person name="Larimer J."/>
            <person name="McCowan C."/>
            <person name="Murphy C."/>
            <person name="Pearson M."/>
            <person name="Poon T.W."/>
            <person name="Priest M."/>
            <person name="Roberts A."/>
            <person name="Saif S."/>
            <person name="Shea T."/>
            <person name="Sisk P."/>
            <person name="Sykes S."/>
            <person name="Wortman J."/>
            <person name="Nusbaum C."/>
            <person name="Birren B."/>
        </authorList>
    </citation>
    <scope>NUCLEOTIDE SEQUENCE [LARGE SCALE GENOMIC DNA]</scope>
    <source>
        <strain evidence="4 5">HGA0223</strain>
    </source>
</reference>
<evidence type="ECO:0000313" key="4">
    <source>
        <dbReference type="EMBL" id="EPE00887.1"/>
    </source>
</evidence>
<dbReference type="Gene3D" id="3.40.50.300">
    <property type="entry name" value="P-loop containing nucleotide triphosphate hydrolases"/>
    <property type="match status" value="2"/>
</dbReference>
<dbReference type="SUPFAM" id="SSF52540">
    <property type="entry name" value="P-loop containing nucleoside triphosphate hydrolases"/>
    <property type="match status" value="1"/>
</dbReference>
<evidence type="ECO:0000313" key="5">
    <source>
        <dbReference type="Proteomes" id="UP000014400"/>
    </source>
</evidence>
<proteinExistence type="predicted"/>
<feature type="domain" description="Rad50/SbcC-type AAA" evidence="3">
    <location>
        <begin position="5"/>
        <end position="225"/>
    </location>
</feature>
<dbReference type="Pfam" id="PF13476">
    <property type="entry name" value="AAA_23"/>
    <property type="match status" value="1"/>
</dbReference>
<dbReference type="GO" id="GO:0006302">
    <property type="term" value="P:double-strand break repair"/>
    <property type="evidence" value="ECO:0007669"/>
    <property type="project" value="InterPro"/>
</dbReference>
<evidence type="ECO:0000256" key="2">
    <source>
        <dbReference type="SAM" id="MobiDB-lite"/>
    </source>
</evidence>
<gene>
    <name evidence="4" type="ORF">HMPREF1476_00523</name>
</gene>
<dbReference type="HOGENOM" id="CLU_004785_1_0_4"/>
<keyword evidence="1" id="KW-0175">Coiled coil</keyword>
<dbReference type="EMBL" id="ATCF01000008">
    <property type="protein sequence ID" value="EPE00887.1"/>
    <property type="molecule type" value="Genomic_DNA"/>
</dbReference>
<evidence type="ECO:0000259" key="3">
    <source>
        <dbReference type="Pfam" id="PF13476"/>
    </source>
</evidence>
<dbReference type="Proteomes" id="UP000014400">
    <property type="component" value="Unassembled WGS sequence"/>
</dbReference>
<dbReference type="InterPro" id="IPR027417">
    <property type="entry name" value="P-loop_NTPase"/>
</dbReference>
<comment type="caution">
    <text evidence="4">The sequence shown here is derived from an EMBL/GenBank/DDBJ whole genome shotgun (WGS) entry which is preliminary data.</text>
</comment>
<dbReference type="PANTHER" id="PTHR32114:SF2">
    <property type="entry name" value="ABC TRANSPORTER ABCH.3"/>
    <property type="match status" value="1"/>
</dbReference>
<feature type="compositionally biased region" description="Basic and acidic residues" evidence="2">
    <location>
        <begin position="746"/>
        <end position="780"/>
    </location>
</feature>
<feature type="region of interest" description="Disordered" evidence="2">
    <location>
        <begin position="723"/>
        <end position="789"/>
    </location>
</feature>
<feature type="compositionally biased region" description="Low complexity" evidence="2">
    <location>
        <begin position="729"/>
        <end position="745"/>
    </location>
</feature>
<dbReference type="eggNOG" id="COG0419">
    <property type="taxonomic scope" value="Bacteria"/>
</dbReference>
<dbReference type="GO" id="GO:0016887">
    <property type="term" value="F:ATP hydrolysis activity"/>
    <property type="evidence" value="ECO:0007669"/>
    <property type="project" value="InterPro"/>
</dbReference>
<keyword evidence="5" id="KW-1185">Reference proteome</keyword>
<dbReference type="Pfam" id="PF13558">
    <property type="entry name" value="SbcC_Walker_B"/>
    <property type="match status" value="1"/>
</dbReference>
<evidence type="ECO:0000256" key="1">
    <source>
        <dbReference type="SAM" id="Coils"/>
    </source>
</evidence>
<feature type="coiled-coil region" evidence="1">
    <location>
        <begin position="625"/>
        <end position="652"/>
    </location>
</feature>
<protein>
    <recommendedName>
        <fullName evidence="3">Rad50/SbcC-type AAA domain-containing protein</fullName>
    </recommendedName>
</protein>
<dbReference type="RefSeq" id="WP_016473901.1">
    <property type="nucleotide sequence ID" value="NZ_KE150480.1"/>
</dbReference>
<dbReference type="PATRIC" id="fig|1203554.3.peg.509"/>
<feature type="coiled-coil region" evidence="1">
    <location>
        <begin position="260"/>
        <end position="339"/>
    </location>
</feature>
<dbReference type="InterPro" id="IPR038729">
    <property type="entry name" value="Rad50/SbcC_AAA"/>
</dbReference>
<feature type="coiled-coil region" evidence="1">
    <location>
        <begin position="845"/>
        <end position="913"/>
    </location>
</feature>
<feature type="region of interest" description="Disordered" evidence="2">
    <location>
        <begin position="1096"/>
        <end position="1116"/>
    </location>
</feature>
<dbReference type="STRING" id="1203554.HMPREF1476_00523"/>
<organism evidence="4 5">
    <name type="scientific">Sutterella wadsworthensis HGA0223</name>
    <dbReference type="NCBI Taxonomy" id="1203554"/>
    <lineage>
        <taxon>Bacteria</taxon>
        <taxon>Pseudomonadati</taxon>
        <taxon>Pseudomonadota</taxon>
        <taxon>Betaproteobacteria</taxon>
        <taxon>Burkholderiales</taxon>
        <taxon>Sutterellaceae</taxon>
        <taxon>Sutterella</taxon>
    </lineage>
</organism>